<gene>
    <name evidence="1" type="ORF">FDA38_08675</name>
</gene>
<dbReference type="EMBL" id="SZPZ01000001">
    <property type="protein sequence ID" value="TKK82817.1"/>
    <property type="molecule type" value="Genomic_DNA"/>
</dbReference>
<accession>A0A4U3M5Z2</accession>
<proteinExistence type="predicted"/>
<evidence type="ECO:0000313" key="2">
    <source>
        <dbReference type="Proteomes" id="UP000305836"/>
    </source>
</evidence>
<sequence>MLGQQVEAAINHAALENQYHRAESTQPWSPDPIVQAILGTAPSAGPPVAPAAEYRTTGVVEAQW</sequence>
<comment type="caution">
    <text evidence="1">The sequence shown here is derived from an EMBL/GenBank/DDBJ whole genome shotgun (WGS) entry which is preliminary data.</text>
</comment>
<reference evidence="1 2" key="1">
    <citation type="submission" date="2019-04" db="EMBL/GenBank/DDBJ databases">
        <title>Kribbella sp. NEAU-THZ 27 nov., a novel actinomycete isolated from soil.</title>
        <authorList>
            <person name="Duan L."/>
        </authorList>
    </citation>
    <scope>NUCLEOTIDE SEQUENCE [LARGE SCALE GENOMIC DNA]</scope>
    <source>
        <strain evidence="2">NEAU-THZ27</strain>
    </source>
</reference>
<name>A0A4U3M5Z2_9ACTN</name>
<organism evidence="1 2">
    <name type="scientific">Kribbella jiaozuonensis</name>
    <dbReference type="NCBI Taxonomy" id="2575441"/>
    <lineage>
        <taxon>Bacteria</taxon>
        <taxon>Bacillati</taxon>
        <taxon>Actinomycetota</taxon>
        <taxon>Actinomycetes</taxon>
        <taxon>Propionibacteriales</taxon>
        <taxon>Kribbellaceae</taxon>
        <taxon>Kribbella</taxon>
    </lineage>
</organism>
<keyword evidence="2" id="KW-1185">Reference proteome</keyword>
<dbReference type="Proteomes" id="UP000305836">
    <property type="component" value="Unassembled WGS sequence"/>
</dbReference>
<evidence type="ECO:0000313" key="1">
    <source>
        <dbReference type="EMBL" id="TKK82817.1"/>
    </source>
</evidence>
<dbReference type="AlphaFoldDB" id="A0A4U3M5Z2"/>
<protein>
    <submittedName>
        <fullName evidence="1">Uncharacterized protein</fullName>
    </submittedName>
</protein>
<dbReference type="RefSeq" id="WP_137253506.1">
    <property type="nucleotide sequence ID" value="NZ_JBHSPQ010000001.1"/>
</dbReference>